<sequence>MMWWALWCTVVVAGGVGVAAAPASDALSPLDMVQMDSPTPDDESLGYVSPMGGRYGAASPWLYLLAEVPRDSQVASTELDMRPRRSFSVNPAVEILQRGALNNYMEKIAQKNRNFLDRVGKRESWSSQN</sequence>
<feature type="signal peptide" evidence="1">
    <location>
        <begin position="1"/>
        <end position="20"/>
    </location>
</feature>
<keyword evidence="4" id="KW-1185">Reference proteome</keyword>
<feature type="chain" id="PRO_5036273129" evidence="1">
    <location>
        <begin position="21"/>
        <end position="129"/>
    </location>
</feature>
<dbReference type="Proteomes" id="UP000494256">
    <property type="component" value="Unassembled WGS sequence"/>
</dbReference>
<dbReference type="AlphaFoldDB" id="A0A8S1APT9"/>
<reference evidence="4 5" key="1">
    <citation type="submission" date="2020-04" db="EMBL/GenBank/DDBJ databases">
        <authorList>
            <person name="Wallbank WR R."/>
            <person name="Pardo Diaz C."/>
            <person name="Kozak K."/>
            <person name="Martin S."/>
            <person name="Jiggins C."/>
            <person name="Moest M."/>
            <person name="Warren A I."/>
            <person name="Byers J.R.P. K."/>
            <person name="Montejo-Kovacevich G."/>
            <person name="Yen C E."/>
        </authorList>
    </citation>
    <scope>NUCLEOTIDE SEQUENCE [LARGE SCALE GENOMIC DNA]</scope>
</reference>
<comment type="caution">
    <text evidence="3">The sequence shown here is derived from an EMBL/GenBank/DDBJ whole genome shotgun (WGS) entry which is preliminary data.</text>
</comment>
<dbReference type="EMBL" id="CADEBC010000534">
    <property type="protein sequence ID" value="CAB3248430.1"/>
    <property type="molecule type" value="Genomic_DNA"/>
</dbReference>
<protein>
    <submittedName>
        <fullName evidence="3">Uncharacterized protein</fullName>
    </submittedName>
</protein>
<dbReference type="Proteomes" id="UP000494106">
    <property type="component" value="Unassembled WGS sequence"/>
</dbReference>
<dbReference type="EMBL" id="CADEBD010000303">
    <property type="protein sequence ID" value="CAB3237301.1"/>
    <property type="molecule type" value="Genomic_DNA"/>
</dbReference>
<evidence type="ECO:0000313" key="4">
    <source>
        <dbReference type="Proteomes" id="UP000494106"/>
    </source>
</evidence>
<keyword evidence="1" id="KW-0732">Signal</keyword>
<evidence type="ECO:0000313" key="3">
    <source>
        <dbReference type="EMBL" id="CAB3248430.1"/>
    </source>
</evidence>
<evidence type="ECO:0000313" key="2">
    <source>
        <dbReference type="EMBL" id="CAB3237301.1"/>
    </source>
</evidence>
<dbReference type="OrthoDB" id="2133912at2759"/>
<proteinExistence type="predicted"/>
<evidence type="ECO:0000313" key="5">
    <source>
        <dbReference type="Proteomes" id="UP000494256"/>
    </source>
</evidence>
<evidence type="ECO:0000256" key="1">
    <source>
        <dbReference type="SAM" id="SignalP"/>
    </source>
</evidence>
<organism evidence="3 4">
    <name type="scientific">Arctia plantaginis</name>
    <name type="common">Wood tiger moth</name>
    <name type="synonym">Phalaena plantaginis</name>
    <dbReference type="NCBI Taxonomy" id="874455"/>
    <lineage>
        <taxon>Eukaryota</taxon>
        <taxon>Metazoa</taxon>
        <taxon>Ecdysozoa</taxon>
        <taxon>Arthropoda</taxon>
        <taxon>Hexapoda</taxon>
        <taxon>Insecta</taxon>
        <taxon>Pterygota</taxon>
        <taxon>Neoptera</taxon>
        <taxon>Endopterygota</taxon>
        <taxon>Lepidoptera</taxon>
        <taxon>Glossata</taxon>
        <taxon>Ditrysia</taxon>
        <taxon>Noctuoidea</taxon>
        <taxon>Erebidae</taxon>
        <taxon>Arctiinae</taxon>
        <taxon>Arctia</taxon>
    </lineage>
</organism>
<gene>
    <name evidence="3" type="ORF">APLA_LOCUS11706</name>
    <name evidence="2" type="ORF">APLA_LOCUS7810</name>
</gene>
<accession>A0A8S1APT9</accession>
<name>A0A8S1APT9_ARCPL</name>